<dbReference type="FunFam" id="3.40.50.720:FF:000084">
    <property type="entry name" value="Short-chain dehydrogenase reductase"/>
    <property type="match status" value="1"/>
</dbReference>
<dbReference type="InterPro" id="IPR036291">
    <property type="entry name" value="NAD(P)-bd_dom_sf"/>
</dbReference>
<dbReference type="EMBL" id="VWPK01000041">
    <property type="protein sequence ID" value="KAA5609919.1"/>
    <property type="molecule type" value="Genomic_DNA"/>
</dbReference>
<dbReference type="PRINTS" id="PR00080">
    <property type="entry name" value="SDRFAMILY"/>
</dbReference>
<dbReference type="Gene3D" id="3.40.50.720">
    <property type="entry name" value="NAD(P)-binding Rossmann-like Domain"/>
    <property type="match status" value="1"/>
</dbReference>
<evidence type="ECO:0000256" key="1">
    <source>
        <dbReference type="ARBA" id="ARBA00006484"/>
    </source>
</evidence>
<dbReference type="PANTHER" id="PTHR42760:SF135">
    <property type="entry name" value="BLL7886 PROTEIN"/>
    <property type="match status" value="1"/>
</dbReference>
<dbReference type="AlphaFoldDB" id="A0A5M6IPU1"/>
<sequence>MESGIPGRIALVTGASAGLGRRFAGILAQAGARVALAARRTDRLAALEQEIRAAGGEAIALALDVADVGAVRAAAAEVEQRLGPIAILVNNAGVSRQQRLEEVEEADWDAVLDTNLKGAFFLAQAAARQMIRHGIAGRIVNIGSIAGERPLGRQGPYSISKAALAHMTHCMAREWGRHGINTNAIAPGYIVTEMAEDFLTTEAGHRMVQSLPRQRMGEPRDLDALLLLLCSDGPARFINGSVMVADDGLLSA</sequence>
<dbReference type="Proteomes" id="UP000325255">
    <property type="component" value="Unassembled WGS sequence"/>
</dbReference>
<evidence type="ECO:0000313" key="5">
    <source>
        <dbReference type="Proteomes" id="UP000325255"/>
    </source>
</evidence>
<dbReference type="SMART" id="SM00822">
    <property type="entry name" value="PKS_KR"/>
    <property type="match status" value="1"/>
</dbReference>
<dbReference type="GO" id="GO:0016616">
    <property type="term" value="F:oxidoreductase activity, acting on the CH-OH group of donors, NAD or NADP as acceptor"/>
    <property type="evidence" value="ECO:0007669"/>
    <property type="project" value="TreeGrafter"/>
</dbReference>
<evidence type="ECO:0000259" key="3">
    <source>
        <dbReference type="SMART" id="SM00822"/>
    </source>
</evidence>
<dbReference type="PROSITE" id="PS00061">
    <property type="entry name" value="ADH_SHORT"/>
    <property type="match status" value="1"/>
</dbReference>
<keyword evidence="5" id="KW-1185">Reference proteome</keyword>
<dbReference type="PANTHER" id="PTHR42760">
    <property type="entry name" value="SHORT-CHAIN DEHYDROGENASES/REDUCTASES FAMILY MEMBER"/>
    <property type="match status" value="1"/>
</dbReference>
<dbReference type="InterPro" id="IPR057326">
    <property type="entry name" value="KR_dom"/>
</dbReference>
<gene>
    <name evidence="4" type="ORF">F1189_21745</name>
</gene>
<protein>
    <submittedName>
        <fullName evidence="4">SDR family NAD(P)-dependent oxidoreductase</fullName>
    </submittedName>
</protein>
<dbReference type="RefSeq" id="WP_150042986.1">
    <property type="nucleotide sequence ID" value="NZ_OW485601.1"/>
</dbReference>
<dbReference type="SUPFAM" id="SSF51735">
    <property type="entry name" value="NAD(P)-binding Rossmann-fold domains"/>
    <property type="match status" value="1"/>
</dbReference>
<comment type="caution">
    <text evidence="4">The sequence shown here is derived from an EMBL/GenBank/DDBJ whole genome shotgun (WGS) entry which is preliminary data.</text>
</comment>
<reference evidence="4 5" key="1">
    <citation type="submission" date="2019-09" db="EMBL/GenBank/DDBJ databases">
        <title>Genome sequence of Rhodovastum atsumiense, a diverse member of the Acetobacteraceae family of non-sulfur purple photosynthetic bacteria.</title>
        <authorList>
            <person name="Meyer T."/>
            <person name="Kyndt J."/>
        </authorList>
    </citation>
    <scope>NUCLEOTIDE SEQUENCE [LARGE SCALE GENOMIC DNA]</scope>
    <source>
        <strain evidence="4 5">DSM 21279</strain>
    </source>
</reference>
<organism evidence="4 5">
    <name type="scientific">Rhodovastum atsumiense</name>
    <dbReference type="NCBI Taxonomy" id="504468"/>
    <lineage>
        <taxon>Bacteria</taxon>
        <taxon>Pseudomonadati</taxon>
        <taxon>Pseudomonadota</taxon>
        <taxon>Alphaproteobacteria</taxon>
        <taxon>Acetobacterales</taxon>
        <taxon>Acetobacteraceae</taxon>
        <taxon>Rhodovastum</taxon>
    </lineage>
</organism>
<evidence type="ECO:0000313" key="4">
    <source>
        <dbReference type="EMBL" id="KAA5609919.1"/>
    </source>
</evidence>
<evidence type="ECO:0000256" key="2">
    <source>
        <dbReference type="RuleBase" id="RU000363"/>
    </source>
</evidence>
<name>A0A5M6IPU1_9PROT</name>
<comment type="similarity">
    <text evidence="1 2">Belongs to the short-chain dehydrogenases/reductases (SDR) family.</text>
</comment>
<proteinExistence type="inferred from homology"/>
<accession>A0A5M6IPU1</accession>
<dbReference type="CDD" id="cd05233">
    <property type="entry name" value="SDR_c"/>
    <property type="match status" value="1"/>
</dbReference>
<feature type="domain" description="Ketoreductase" evidence="3">
    <location>
        <begin position="8"/>
        <end position="188"/>
    </location>
</feature>
<dbReference type="InterPro" id="IPR020904">
    <property type="entry name" value="Sc_DH/Rdtase_CS"/>
</dbReference>
<dbReference type="InterPro" id="IPR002347">
    <property type="entry name" value="SDR_fam"/>
</dbReference>
<dbReference type="Pfam" id="PF00106">
    <property type="entry name" value="adh_short"/>
    <property type="match status" value="1"/>
</dbReference>
<dbReference type="OrthoDB" id="7255009at2"/>
<dbReference type="PRINTS" id="PR00081">
    <property type="entry name" value="GDHRDH"/>
</dbReference>
<dbReference type="GO" id="GO:0030497">
    <property type="term" value="P:fatty acid elongation"/>
    <property type="evidence" value="ECO:0007669"/>
    <property type="project" value="TreeGrafter"/>
</dbReference>